<sequence>MSMSVRIGGEPVRSGPGKASQASFHVAPTPGQRGTEEAGPRTTKPECSAAVSSHPSQDPGVPPPLAGLALAEASASHAVFVGRGGPQSHRGPGKGAIDMSDGSHELLTQQLAGLLGMGSEEEEYVSDVLGSLVEVADNPGDVAEYLSSFGCKGRG</sequence>
<dbReference type="Proteomes" id="UP000266841">
    <property type="component" value="Unassembled WGS sequence"/>
</dbReference>
<accession>K0SIX3</accession>
<comment type="caution">
    <text evidence="2">The sequence shown here is derived from an EMBL/GenBank/DDBJ whole genome shotgun (WGS) entry which is preliminary data.</text>
</comment>
<dbReference type="AlphaFoldDB" id="K0SIX3"/>
<feature type="region of interest" description="Disordered" evidence="1">
    <location>
        <begin position="81"/>
        <end position="100"/>
    </location>
</feature>
<dbReference type="EMBL" id="AGNL01016108">
    <property type="protein sequence ID" value="EJK65255.1"/>
    <property type="molecule type" value="Genomic_DNA"/>
</dbReference>
<name>K0SIX3_THAOC</name>
<evidence type="ECO:0000256" key="1">
    <source>
        <dbReference type="SAM" id="MobiDB-lite"/>
    </source>
</evidence>
<feature type="non-terminal residue" evidence="2">
    <location>
        <position position="155"/>
    </location>
</feature>
<reference evidence="2 3" key="1">
    <citation type="journal article" date="2012" name="Genome Biol.">
        <title>Genome and low-iron response of an oceanic diatom adapted to chronic iron limitation.</title>
        <authorList>
            <person name="Lommer M."/>
            <person name="Specht M."/>
            <person name="Roy A.S."/>
            <person name="Kraemer L."/>
            <person name="Andreson R."/>
            <person name="Gutowska M.A."/>
            <person name="Wolf J."/>
            <person name="Bergner S.V."/>
            <person name="Schilhabel M.B."/>
            <person name="Klostermeier U.C."/>
            <person name="Beiko R.G."/>
            <person name="Rosenstiel P."/>
            <person name="Hippler M."/>
            <person name="Laroche J."/>
        </authorList>
    </citation>
    <scope>NUCLEOTIDE SEQUENCE [LARGE SCALE GENOMIC DNA]</scope>
    <source>
        <strain evidence="2 3">CCMP1005</strain>
    </source>
</reference>
<organism evidence="2 3">
    <name type="scientific">Thalassiosira oceanica</name>
    <name type="common">Marine diatom</name>
    <dbReference type="NCBI Taxonomy" id="159749"/>
    <lineage>
        <taxon>Eukaryota</taxon>
        <taxon>Sar</taxon>
        <taxon>Stramenopiles</taxon>
        <taxon>Ochrophyta</taxon>
        <taxon>Bacillariophyta</taxon>
        <taxon>Coscinodiscophyceae</taxon>
        <taxon>Thalassiosirophycidae</taxon>
        <taxon>Thalassiosirales</taxon>
        <taxon>Thalassiosiraceae</taxon>
        <taxon>Thalassiosira</taxon>
    </lineage>
</organism>
<keyword evidence="3" id="KW-1185">Reference proteome</keyword>
<feature type="region of interest" description="Disordered" evidence="1">
    <location>
        <begin position="1"/>
        <end position="66"/>
    </location>
</feature>
<evidence type="ECO:0000313" key="2">
    <source>
        <dbReference type="EMBL" id="EJK65255.1"/>
    </source>
</evidence>
<evidence type="ECO:0000313" key="3">
    <source>
        <dbReference type="Proteomes" id="UP000266841"/>
    </source>
</evidence>
<protein>
    <submittedName>
        <fullName evidence="2">Uncharacterized protein</fullName>
    </submittedName>
</protein>
<proteinExistence type="predicted"/>
<gene>
    <name evidence="2" type="ORF">THAOC_13905</name>
</gene>